<dbReference type="GO" id="GO:0044205">
    <property type="term" value="P:'de novo' UMP biosynthetic process"/>
    <property type="evidence" value="ECO:0007669"/>
    <property type="project" value="UniProtKB-UniRule"/>
</dbReference>
<dbReference type="HAMAP" id="MF_01208">
    <property type="entry name" value="PyrE"/>
    <property type="match status" value="1"/>
</dbReference>
<dbReference type="PANTHER" id="PTHR19278">
    <property type="entry name" value="OROTATE PHOSPHORIBOSYLTRANSFERASE"/>
    <property type="match status" value="1"/>
</dbReference>
<dbReference type="eggNOG" id="COG0284">
    <property type="taxonomic scope" value="Bacteria"/>
</dbReference>
<dbReference type="EC" id="2.4.2.10" evidence="9"/>
<gene>
    <name evidence="9" type="primary">pyrE</name>
    <name evidence="11" type="ordered locus">Sta7437_3303</name>
</gene>
<dbReference type="InterPro" id="IPR004467">
    <property type="entry name" value="Or_phspho_trans_dom"/>
</dbReference>
<dbReference type="PANTHER" id="PTHR19278:SF9">
    <property type="entry name" value="URIDINE 5'-MONOPHOSPHATE SYNTHASE"/>
    <property type="match status" value="1"/>
</dbReference>
<dbReference type="eggNOG" id="COG0461">
    <property type="taxonomic scope" value="Bacteria"/>
</dbReference>
<feature type="binding site" evidence="9">
    <location>
        <position position="377"/>
    </location>
    <ligand>
        <name>5-phospho-alpha-D-ribose 1-diphosphate</name>
        <dbReference type="ChEBI" id="CHEBI:58017"/>
        <note>ligand shared between dimeric partners</note>
    </ligand>
</feature>
<feature type="binding site" evidence="9">
    <location>
        <position position="383"/>
    </location>
    <ligand>
        <name>5-phospho-alpha-D-ribose 1-diphosphate</name>
        <dbReference type="ChEBI" id="CHEBI:58017"/>
        <note>ligand shared between dimeric partners</note>
    </ligand>
</feature>
<dbReference type="Gene3D" id="3.20.20.70">
    <property type="entry name" value="Aldolase class I"/>
    <property type="match status" value="1"/>
</dbReference>
<dbReference type="InterPro" id="IPR013785">
    <property type="entry name" value="Aldolase_TIM"/>
</dbReference>
<keyword evidence="6 9" id="KW-0665">Pyrimidine biosynthesis</keyword>
<sequence length="479" mass="52915">MNFFTKLEEAIARNRSLLVVGLDPNPEMLPKAYLQGNPSNLMAGLQAWLQWIIEQTGDRVCAYKPTLGFYQALGVAGLELLDLVLATIPSHIPVILDAKHGDLNTSTVFARTIFQKWRVDAVTLTPYAGQDHAAPFLVYADKAVFILCHTSNPGAIALQEYPTSDNPFYLQVVREIQSWGTLEQLGLEVGTTNPNVLRKIRAIAPERIILLRSIWAEGGDLKQILQAGLNQTGDGLLIPVPQDYLAQTNLAEAVEHLNQEINLTREQVIKEGSSCQLWTTNVCFLQQHPHQDLILQLFDIGCLLFGDYIQASGATFSYYIDLRKIISNPQIFNQVLNAYAEILQNLTFDRIAGLPYGALPTATGLALNLNYPMIFPRKEVKAHGTRRVIEGNFDPGETVVVIDDILISGKSAIEGAAKLESAGLTVEDIVVFIDHEGGVKDRLAQQGYRAHSVLTISEITETLSQAGRITQEQYDALQI</sequence>
<evidence type="ECO:0000256" key="7">
    <source>
        <dbReference type="ARBA" id="ARBA00023239"/>
    </source>
</evidence>
<evidence type="ECO:0000313" key="11">
    <source>
        <dbReference type="EMBL" id="AFZ36810.1"/>
    </source>
</evidence>
<dbReference type="RefSeq" id="WP_015194472.1">
    <property type="nucleotide sequence ID" value="NC_019748.1"/>
</dbReference>
<comment type="similarity">
    <text evidence="9">Belongs to the purine/pyrimidine phosphoribosyltransferase family. PyrE subfamily.</text>
</comment>
<evidence type="ECO:0000256" key="6">
    <source>
        <dbReference type="ARBA" id="ARBA00022975"/>
    </source>
</evidence>
<dbReference type="InterPro" id="IPR011060">
    <property type="entry name" value="RibuloseP-bd_barrel"/>
</dbReference>
<dbReference type="SUPFAM" id="SSF53271">
    <property type="entry name" value="PRTase-like"/>
    <property type="match status" value="1"/>
</dbReference>
<protein>
    <recommendedName>
        <fullName evidence="9">Orotate phosphoribosyltransferase</fullName>
        <shortName evidence="9">OPRT</shortName>
        <shortName evidence="9">OPRTase</shortName>
        <ecNumber evidence="9">2.4.2.10</ecNumber>
    </recommendedName>
</protein>
<comment type="catalytic activity">
    <reaction evidence="8">
        <text>orotidine 5'-phosphate + H(+) = UMP + CO2</text>
        <dbReference type="Rhea" id="RHEA:11596"/>
        <dbReference type="ChEBI" id="CHEBI:15378"/>
        <dbReference type="ChEBI" id="CHEBI:16526"/>
        <dbReference type="ChEBI" id="CHEBI:57538"/>
        <dbReference type="ChEBI" id="CHEBI:57865"/>
        <dbReference type="EC" id="4.1.1.23"/>
    </reaction>
</comment>
<dbReference type="Gene3D" id="3.40.50.2020">
    <property type="match status" value="1"/>
</dbReference>
<dbReference type="SUPFAM" id="SSF51366">
    <property type="entry name" value="Ribulose-phoshate binding barrel"/>
    <property type="match status" value="1"/>
</dbReference>
<dbReference type="Pfam" id="PF00156">
    <property type="entry name" value="Pribosyltran"/>
    <property type="match status" value="1"/>
</dbReference>
<dbReference type="EMBL" id="CP003653">
    <property type="protein sequence ID" value="AFZ36810.1"/>
    <property type="molecule type" value="Genomic_DNA"/>
</dbReference>
<dbReference type="STRING" id="111780.Sta7437_3303"/>
<keyword evidence="4 9" id="KW-0808">Transferase</keyword>
<organism evidence="11 12">
    <name type="scientific">Stanieria cyanosphaera (strain ATCC 29371 / PCC 7437)</name>
    <dbReference type="NCBI Taxonomy" id="111780"/>
    <lineage>
        <taxon>Bacteria</taxon>
        <taxon>Bacillati</taxon>
        <taxon>Cyanobacteriota</taxon>
        <taxon>Cyanophyceae</taxon>
        <taxon>Pleurocapsales</taxon>
        <taxon>Dermocarpellaceae</taxon>
        <taxon>Stanieria</taxon>
    </lineage>
</organism>
<feature type="binding site" description="in other chain" evidence="9">
    <location>
        <begin position="403"/>
        <end position="411"/>
    </location>
    <ligand>
        <name>5-phospho-alpha-D-ribose 1-diphosphate</name>
        <dbReference type="ChEBI" id="CHEBI:58017"/>
        <note>ligand shared between dimeric partners</note>
    </ligand>
</feature>
<evidence type="ECO:0000256" key="4">
    <source>
        <dbReference type="ARBA" id="ARBA00022679"/>
    </source>
</evidence>
<accession>K9XW45</accession>
<dbReference type="InterPro" id="IPR011995">
    <property type="entry name" value="OMPdecase_type-2"/>
</dbReference>
<dbReference type="InterPro" id="IPR001754">
    <property type="entry name" value="OMPdeCOase_dom"/>
</dbReference>
<keyword evidence="7" id="KW-0456">Lyase</keyword>
<keyword evidence="3 9" id="KW-0328">Glycosyltransferase</keyword>
<dbReference type="GO" id="GO:0004590">
    <property type="term" value="F:orotidine-5'-phosphate decarboxylase activity"/>
    <property type="evidence" value="ECO:0007669"/>
    <property type="project" value="UniProtKB-UniRule"/>
</dbReference>
<evidence type="ECO:0000256" key="5">
    <source>
        <dbReference type="ARBA" id="ARBA00022793"/>
    </source>
</evidence>
<dbReference type="NCBIfam" id="NF004034">
    <property type="entry name" value="PRK05500.1"/>
    <property type="match status" value="1"/>
</dbReference>
<name>K9XW45_STAC7</name>
<feature type="binding site" evidence="9">
    <location>
        <position position="381"/>
    </location>
    <ligand>
        <name>5-phospho-alpha-D-ribose 1-diphosphate</name>
        <dbReference type="ChEBI" id="CHEBI:58017"/>
        <note>ligand shared between dimeric partners</note>
    </ligand>
</feature>
<dbReference type="CDD" id="cd04725">
    <property type="entry name" value="OMP_decarboxylase_like"/>
    <property type="match status" value="1"/>
</dbReference>
<evidence type="ECO:0000256" key="3">
    <source>
        <dbReference type="ARBA" id="ARBA00022676"/>
    </source>
</evidence>
<dbReference type="OrthoDB" id="9802134at2"/>
<dbReference type="NCBIfam" id="TIGR02127">
    <property type="entry name" value="pyrF_sub2"/>
    <property type="match status" value="1"/>
</dbReference>
<dbReference type="Pfam" id="PF00215">
    <property type="entry name" value="OMPdecase"/>
    <property type="match status" value="1"/>
</dbReference>
<keyword evidence="9" id="KW-0460">Magnesium</keyword>
<dbReference type="UniPathway" id="UPA00070">
    <property type="reaction ID" value="UER00119"/>
</dbReference>
<dbReference type="KEGG" id="scs:Sta7437_3303"/>
<evidence type="ECO:0000259" key="10">
    <source>
        <dbReference type="SMART" id="SM00934"/>
    </source>
</evidence>
<comment type="catalytic activity">
    <reaction evidence="9">
        <text>orotidine 5'-phosphate + diphosphate = orotate + 5-phospho-alpha-D-ribose 1-diphosphate</text>
        <dbReference type="Rhea" id="RHEA:10380"/>
        <dbReference type="ChEBI" id="CHEBI:30839"/>
        <dbReference type="ChEBI" id="CHEBI:33019"/>
        <dbReference type="ChEBI" id="CHEBI:57538"/>
        <dbReference type="ChEBI" id="CHEBI:58017"/>
        <dbReference type="EC" id="2.4.2.10"/>
    </reaction>
</comment>
<comment type="caution">
    <text evidence="9">Lacks conserved residue(s) required for the propagation of feature annotation.</text>
</comment>
<dbReference type="GO" id="GO:0006207">
    <property type="term" value="P:'de novo' pyrimidine nucleobase biosynthetic process"/>
    <property type="evidence" value="ECO:0007669"/>
    <property type="project" value="InterPro"/>
</dbReference>
<dbReference type="Proteomes" id="UP000010473">
    <property type="component" value="Chromosome"/>
</dbReference>
<reference evidence="12" key="1">
    <citation type="journal article" date="2013" name="Proc. Natl. Acad. Sci. U.S.A.">
        <title>Improving the coverage of the cyanobacterial phylum using diversity-driven genome sequencing.</title>
        <authorList>
            <person name="Shih P.M."/>
            <person name="Wu D."/>
            <person name="Latifi A."/>
            <person name="Axen S.D."/>
            <person name="Fewer D.P."/>
            <person name="Talla E."/>
            <person name="Calteau A."/>
            <person name="Cai F."/>
            <person name="Tandeau de Marsac N."/>
            <person name="Rippka R."/>
            <person name="Herdman M."/>
            <person name="Sivonen K."/>
            <person name="Coursin T."/>
            <person name="Laurent T."/>
            <person name="Goodwin L."/>
            <person name="Nolan M."/>
            <person name="Davenport K.W."/>
            <person name="Han C.S."/>
            <person name="Rubin E.M."/>
            <person name="Eisen J.A."/>
            <person name="Woyke T."/>
            <person name="Gugger M."/>
            <person name="Kerfeld C.A."/>
        </authorList>
    </citation>
    <scope>NUCLEOTIDE SEQUENCE [LARGE SCALE GENOMIC DNA]</scope>
    <source>
        <strain evidence="12">ATCC 29371 / PCC 7437</strain>
    </source>
</reference>
<dbReference type="GO" id="GO:0000287">
    <property type="term" value="F:magnesium ion binding"/>
    <property type="evidence" value="ECO:0007669"/>
    <property type="project" value="UniProtKB-UniRule"/>
</dbReference>
<feature type="domain" description="Orotidine 5'-phosphate decarboxylase" evidence="10">
    <location>
        <begin position="17"/>
        <end position="227"/>
    </location>
</feature>
<evidence type="ECO:0000313" key="12">
    <source>
        <dbReference type="Proteomes" id="UP000010473"/>
    </source>
</evidence>
<dbReference type="PATRIC" id="fig|111780.3.peg.3426"/>
<evidence type="ECO:0000256" key="9">
    <source>
        <dbReference type="HAMAP-Rule" id="MF_01208"/>
    </source>
</evidence>
<comment type="cofactor">
    <cofactor evidence="9">
        <name>Mg(2+)</name>
        <dbReference type="ChEBI" id="CHEBI:18420"/>
    </cofactor>
</comment>
<comment type="subunit">
    <text evidence="9">Homodimer.</text>
</comment>
<dbReference type="GO" id="GO:0004588">
    <property type="term" value="F:orotate phosphoribosyltransferase activity"/>
    <property type="evidence" value="ECO:0007669"/>
    <property type="project" value="UniProtKB-UniRule"/>
</dbReference>
<dbReference type="CDD" id="cd06223">
    <property type="entry name" value="PRTases_typeI"/>
    <property type="match status" value="1"/>
</dbReference>
<keyword evidence="12" id="KW-1185">Reference proteome</keyword>
<dbReference type="SMART" id="SM00934">
    <property type="entry name" value="OMPdecase"/>
    <property type="match status" value="1"/>
</dbReference>
<dbReference type="InterPro" id="IPR023031">
    <property type="entry name" value="OPRT"/>
</dbReference>
<dbReference type="InterPro" id="IPR029057">
    <property type="entry name" value="PRTase-like"/>
</dbReference>
<keyword evidence="5" id="KW-0210">Decarboxylase</keyword>
<feature type="binding site" description="in other chain" evidence="9">
    <location>
        <position position="378"/>
    </location>
    <ligand>
        <name>5-phospho-alpha-D-ribose 1-diphosphate</name>
        <dbReference type="ChEBI" id="CHEBI:58017"/>
        <note>ligand shared between dimeric partners</note>
    </ligand>
</feature>
<proteinExistence type="inferred from homology"/>
<dbReference type="HOGENOM" id="CLU_027768_0_0_3"/>
<comment type="pathway">
    <text evidence="1">Pyrimidine metabolism; UMP biosynthesis via de novo pathway; UMP from orotate: step 2/2.</text>
</comment>
<evidence type="ECO:0000256" key="1">
    <source>
        <dbReference type="ARBA" id="ARBA00004861"/>
    </source>
</evidence>
<comment type="pathway">
    <text evidence="2 9">Pyrimidine metabolism; UMP biosynthesis via de novo pathway; UMP from orotate: step 1/2.</text>
</comment>
<evidence type="ECO:0000256" key="2">
    <source>
        <dbReference type="ARBA" id="ARBA00004889"/>
    </source>
</evidence>
<dbReference type="NCBIfam" id="TIGR00336">
    <property type="entry name" value="pyrE"/>
    <property type="match status" value="1"/>
</dbReference>
<dbReference type="InterPro" id="IPR000836">
    <property type="entry name" value="PRTase_dom"/>
</dbReference>
<comment type="function">
    <text evidence="9">Catalyzes the transfer of a ribosyl phosphate group from 5-phosphoribose 1-diphosphate to orotate, leading to the formation of orotidine monophosphate (OMP).</text>
</comment>
<evidence type="ECO:0000256" key="8">
    <source>
        <dbReference type="ARBA" id="ARBA00049157"/>
    </source>
</evidence>
<dbReference type="AlphaFoldDB" id="K9XW45"/>